<evidence type="ECO:0000313" key="7">
    <source>
        <dbReference type="EMBL" id="MDF2261487.1"/>
    </source>
</evidence>
<dbReference type="PRINTS" id="PR00411">
    <property type="entry name" value="PNDRDTASEI"/>
</dbReference>
<protein>
    <submittedName>
        <fullName evidence="7">Mercuric reductase</fullName>
    </submittedName>
</protein>
<accession>A0ABT5ZCB8</accession>
<dbReference type="SUPFAM" id="SSF55424">
    <property type="entry name" value="FAD/NAD-linked reductases, dimerisation (C-terminal) domain"/>
    <property type="match status" value="1"/>
</dbReference>
<dbReference type="InterPro" id="IPR004099">
    <property type="entry name" value="Pyr_nucl-diS_OxRdtase_dimer"/>
</dbReference>
<dbReference type="InterPro" id="IPR023753">
    <property type="entry name" value="FAD/NAD-binding_dom"/>
</dbReference>
<dbReference type="Gene3D" id="3.50.50.60">
    <property type="entry name" value="FAD/NAD(P)-binding domain"/>
    <property type="match status" value="2"/>
</dbReference>
<dbReference type="InterPro" id="IPR001100">
    <property type="entry name" value="Pyr_nuc-diS_OxRdtase"/>
</dbReference>
<evidence type="ECO:0000313" key="8">
    <source>
        <dbReference type="Proteomes" id="UP001220022"/>
    </source>
</evidence>
<evidence type="ECO:0000259" key="6">
    <source>
        <dbReference type="Pfam" id="PF07992"/>
    </source>
</evidence>
<dbReference type="PRINTS" id="PR00368">
    <property type="entry name" value="FADPNR"/>
</dbReference>
<evidence type="ECO:0000259" key="5">
    <source>
        <dbReference type="Pfam" id="PF02852"/>
    </source>
</evidence>
<comment type="similarity">
    <text evidence="2">Belongs to the class-I pyridine nucleotide-disulfide oxidoreductase family.</text>
</comment>
<keyword evidence="3" id="KW-0285">Flavoprotein</keyword>
<dbReference type="PANTHER" id="PTHR43014:SF2">
    <property type="entry name" value="MERCURIC REDUCTASE"/>
    <property type="match status" value="1"/>
</dbReference>
<evidence type="ECO:0000256" key="1">
    <source>
        <dbReference type="ARBA" id="ARBA00001974"/>
    </source>
</evidence>
<dbReference type="Pfam" id="PF02852">
    <property type="entry name" value="Pyr_redox_dim"/>
    <property type="match status" value="1"/>
</dbReference>
<dbReference type="InterPro" id="IPR016156">
    <property type="entry name" value="FAD/NAD-linked_Rdtase_dimer_sf"/>
</dbReference>
<dbReference type="PANTHER" id="PTHR43014">
    <property type="entry name" value="MERCURIC REDUCTASE"/>
    <property type="match status" value="1"/>
</dbReference>
<sequence length="525" mass="56090">MPITDQPRPGHDVASMALTTHGADPNLFAALDDGPITPPIKNPPHPAATFSAHEKAQSYDLPVADESYDVMVIGTSQGGRFLPLDLAKAGKKVALVERDHLGGVCVNTGCTPTKTMIASARLAYQARRGAEYGVRTGPVSVDLAAVRERKRAMVAGARENYASRLTQDGLDVIEGEAHFTGPKTVEIALSDGGRRQISAPVIVIDTGTRPKPLAISGAQNVTVLDSTSIMELDALPEHLIILGGGYIGLEFGQMFRRFGSEVTIVQTGPRLLMKEDDDVSDEAAAILRDDGITVLTSTMPDQVEEAGGGRLRLTVGTPDGERQIEGSHLLSAIGRVPNTERLTLAAAGIRLRDNGFIAVDESLETSVPGIYAMGDVKGGPAFTHLSYDDYRILHANLLGREKASTRDRIVPYTVFIDPQLGRVGMTERQAREENRAVRVAKLPMSAVIRALETGDTRGFMKAVIDAHTQQILGAAVLGAEGGEIMTIIQVAMLGKLPYTAMANAIFTHPLLAEGLNSLFMTLDAY</sequence>
<evidence type="ECO:0000256" key="3">
    <source>
        <dbReference type="ARBA" id="ARBA00022630"/>
    </source>
</evidence>
<dbReference type="InterPro" id="IPR036188">
    <property type="entry name" value="FAD/NAD-bd_sf"/>
</dbReference>
<evidence type="ECO:0000256" key="2">
    <source>
        <dbReference type="ARBA" id="ARBA00007532"/>
    </source>
</evidence>
<feature type="domain" description="Pyridine nucleotide-disulphide oxidoreductase dimerisation" evidence="5">
    <location>
        <begin position="410"/>
        <end position="516"/>
    </location>
</feature>
<comment type="caution">
    <text evidence="7">The sequence shown here is derived from an EMBL/GenBank/DDBJ whole genome shotgun (WGS) entry which is preliminary data.</text>
</comment>
<dbReference type="RefSeq" id="WP_275823167.1">
    <property type="nucleotide sequence ID" value="NZ_BAAANM010000054.1"/>
</dbReference>
<gene>
    <name evidence="7" type="ORF">P2L57_38985</name>
</gene>
<keyword evidence="4" id="KW-0274">FAD</keyword>
<dbReference type="EMBL" id="JARHTQ010000061">
    <property type="protein sequence ID" value="MDF2261487.1"/>
    <property type="molecule type" value="Genomic_DNA"/>
</dbReference>
<evidence type="ECO:0000256" key="4">
    <source>
        <dbReference type="ARBA" id="ARBA00022827"/>
    </source>
</evidence>
<dbReference type="SUPFAM" id="SSF51905">
    <property type="entry name" value="FAD/NAD(P)-binding domain"/>
    <property type="match status" value="1"/>
</dbReference>
<dbReference type="PIRSF" id="PIRSF000350">
    <property type="entry name" value="Mercury_reductase_MerA"/>
    <property type="match status" value="1"/>
</dbReference>
<name>A0ABT5ZCB8_9ACTN</name>
<dbReference type="Pfam" id="PF07992">
    <property type="entry name" value="Pyr_redox_2"/>
    <property type="match status" value="1"/>
</dbReference>
<proteinExistence type="inferred from homology"/>
<feature type="domain" description="FAD/NAD(P)-binding" evidence="6">
    <location>
        <begin position="68"/>
        <end position="385"/>
    </location>
</feature>
<reference evidence="7 8" key="1">
    <citation type="submission" date="2023-03" db="EMBL/GenBank/DDBJ databases">
        <title>Draft genome sequence of type strain Streptomyces ferralitis JCM 14344.</title>
        <authorList>
            <person name="Klaysubun C."/>
            <person name="Duangmal K."/>
        </authorList>
    </citation>
    <scope>NUCLEOTIDE SEQUENCE [LARGE SCALE GENOMIC DNA]</scope>
    <source>
        <strain evidence="7 8">JCM 14344</strain>
    </source>
</reference>
<organism evidence="7 8">
    <name type="scientific">Streptantibioticus ferralitis</name>
    <dbReference type="NCBI Taxonomy" id="236510"/>
    <lineage>
        <taxon>Bacteria</taxon>
        <taxon>Bacillati</taxon>
        <taxon>Actinomycetota</taxon>
        <taxon>Actinomycetes</taxon>
        <taxon>Kitasatosporales</taxon>
        <taxon>Streptomycetaceae</taxon>
        <taxon>Streptantibioticus</taxon>
    </lineage>
</organism>
<keyword evidence="8" id="KW-1185">Reference proteome</keyword>
<comment type="cofactor">
    <cofactor evidence="1">
        <name>FAD</name>
        <dbReference type="ChEBI" id="CHEBI:57692"/>
    </cofactor>
</comment>
<dbReference type="Gene3D" id="3.30.390.30">
    <property type="match status" value="1"/>
</dbReference>
<dbReference type="Proteomes" id="UP001220022">
    <property type="component" value="Unassembled WGS sequence"/>
</dbReference>